<protein>
    <submittedName>
        <fullName evidence="1">Uncharacterized protein</fullName>
    </submittedName>
</protein>
<evidence type="ECO:0000313" key="2">
    <source>
        <dbReference type="Proteomes" id="UP000004722"/>
    </source>
</evidence>
<evidence type="ECO:0000313" key="1">
    <source>
        <dbReference type="EMBL" id="EKB61909.1"/>
    </source>
</evidence>
<dbReference type="HOGENOM" id="CLU_3136971_0_0_9"/>
<sequence length="49" mass="5909">MSAVYELQDIEINTVPYFENSMIKKTFFKFFMNRKTANFTAKMYVTLKK</sequence>
<dbReference type="AlphaFoldDB" id="K1N0U1"/>
<dbReference type="Proteomes" id="UP000004722">
    <property type="component" value="Unassembled WGS sequence"/>
</dbReference>
<comment type="caution">
    <text evidence="1">The sequence shown here is derived from an EMBL/GenBank/DDBJ whole genome shotgun (WGS) entry which is preliminary data.</text>
</comment>
<organism evidence="1 2">
    <name type="scientific">Lactobacillus crispatus FB077-07</name>
    <dbReference type="NCBI Taxonomy" id="883092"/>
    <lineage>
        <taxon>Bacteria</taxon>
        <taxon>Bacillati</taxon>
        <taxon>Bacillota</taxon>
        <taxon>Bacilli</taxon>
        <taxon>Lactobacillales</taxon>
        <taxon>Lactobacillaceae</taxon>
        <taxon>Lactobacillus</taxon>
    </lineage>
</organism>
<gene>
    <name evidence="1" type="ORF">HMPREF9249_02538</name>
</gene>
<proteinExistence type="predicted"/>
<dbReference type="EMBL" id="AGZG01000123">
    <property type="protein sequence ID" value="EKB61909.1"/>
    <property type="molecule type" value="Genomic_DNA"/>
</dbReference>
<reference evidence="1 2" key="1">
    <citation type="submission" date="2012-07" db="EMBL/GenBank/DDBJ databases">
        <title>The Genome Sequence of Lactobacillus crispatus FB077-07.</title>
        <authorList>
            <consortium name="The Broad Institute Genome Sequencing Platform"/>
            <person name="Earl A."/>
            <person name="Ward D."/>
            <person name="Feldgarden M."/>
            <person name="Gevers D."/>
            <person name="Saerens B."/>
            <person name="Vaneechoutte M."/>
            <person name="Walker B."/>
            <person name="Young S.K."/>
            <person name="Zeng Q."/>
            <person name="Gargeya S."/>
            <person name="Fitzgerald M."/>
            <person name="Haas B."/>
            <person name="Abouelleil A."/>
            <person name="Alvarado L."/>
            <person name="Arachchi H.M."/>
            <person name="Berlin A.M."/>
            <person name="Chapman S.B."/>
            <person name="Goldberg J."/>
            <person name="Griggs A."/>
            <person name="Gujja S."/>
            <person name="Hansen M."/>
            <person name="Howarth C."/>
            <person name="Imamovic A."/>
            <person name="Larimer J."/>
            <person name="McCowen C."/>
            <person name="Montmayeur A."/>
            <person name="Murphy C."/>
            <person name="Neiman D."/>
            <person name="Pearson M."/>
            <person name="Priest M."/>
            <person name="Roberts A."/>
            <person name="Saif S."/>
            <person name="Shea T."/>
            <person name="Sisk P."/>
            <person name="Sykes S."/>
            <person name="Wortman J."/>
            <person name="Nusbaum C."/>
            <person name="Birren B."/>
        </authorList>
    </citation>
    <scope>NUCLEOTIDE SEQUENCE [LARGE SCALE GENOMIC DNA]</scope>
    <source>
        <strain evidence="1 2">FB077-07</strain>
    </source>
</reference>
<accession>K1N0U1</accession>
<name>K1N0U1_9LACO</name>